<dbReference type="AlphaFoldDB" id="A0ABD3NHQ6"/>
<organism evidence="3 4">
    <name type="scientific">Cyclotella atomus</name>
    <dbReference type="NCBI Taxonomy" id="382360"/>
    <lineage>
        <taxon>Eukaryota</taxon>
        <taxon>Sar</taxon>
        <taxon>Stramenopiles</taxon>
        <taxon>Ochrophyta</taxon>
        <taxon>Bacillariophyta</taxon>
        <taxon>Coscinodiscophyceae</taxon>
        <taxon>Thalassiosirophycidae</taxon>
        <taxon>Stephanodiscales</taxon>
        <taxon>Stephanodiscaceae</taxon>
        <taxon>Cyclotella</taxon>
    </lineage>
</organism>
<proteinExistence type="predicted"/>
<name>A0ABD3NHQ6_9STRA</name>
<dbReference type="Proteomes" id="UP001530400">
    <property type="component" value="Unassembled WGS sequence"/>
</dbReference>
<feature type="compositionally biased region" description="Basic and acidic residues" evidence="2">
    <location>
        <begin position="807"/>
        <end position="819"/>
    </location>
</feature>
<evidence type="ECO:0000313" key="4">
    <source>
        <dbReference type="Proteomes" id="UP001530400"/>
    </source>
</evidence>
<reference evidence="3 4" key="1">
    <citation type="submission" date="2024-10" db="EMBL/GenBank/DDBJ databases">
        <title>Updated reference genomes for cyclostephanoid diatoms.</title>
        <authorList>
            <person name="Roberts W.R."/>
            <person name="Alverson A.J."/>
        </authorList>
    </citation>
    <scope>NUCLEOTIDE SEQUENCE [LARGE SCALE GENOMIC DNA]</scope>
    <source>
        <strain evidence="3 4">AJA010-31</strain>
    </source>
</reference>
<feature type="compositionally biased region" description="Polar residues" evidence="2">
    <location>
        <begin position="762"/>
        <end position="795"/>
    </location>
</feature>
<feature type="coiled-coil region" evidence="1">
    <location>
        <begin position="724"/>
        <end position="751"/>
    </location>
</feature>
<accession>A0ABD3NHQ6</accession>
<gene>
    <name evidence="3" type="ORF">ACHAWO_001428</name>
</gene>
<evidence type="ECO:0000256" key="1">
    <source>
        <dbReference type="SAM" id="Coils"/>
    </source>
</evidence>
<evidence type="ECO:0000256" key="2">
    <source>
        <dbReference type="SAM" id="MobiDB-lite"/>
    </source>
</evidence>
<feature type="compositionally biased region" description="Polar residues" evidence="2">
    <location>
        <begin position="12"/>
        <end position="37"/>
    </location>
</feature>
<dbReference type="EMBL" id="JALLPJ020001155">
    <property type="protein sequence ID" value="KAL3775414.1"/>
    <property type="molecule type" value="Genomic_DNA"/>
</dbReference>
<sequence>MNKSRAKGALSDSASSLNFSDRSGGARSNSLNLGGTRNSKKGATVRKAGAGMRSTFAATPSYANLIASIKDEELDVDAIISNTRSKAGLSESATSLGSNGAGYNNSYKSQGSNGSGAGSRKNSMTDDEREAAGVAKLKSILGGGGGGSKLKGLTKEVIVAKRLSENSRIRLGASEIDGGEASLDDPDLVAPASVLELWKAVEDGVCDESDVDFKEIYTALETGKKYYVTSKEGREFIDKNLFGITKLILSQSPRDLSIARDALGQSEYAMVEKSIRFALQLINDDLRANAHKFTAKCKTLDALEKILDYKTRYYHESPPSVRIDKILVFQRIKGFYHLAIYFNARANTSSFPEWELVHRGLKSAHEGLVSPQVASNGIDFHNKFRKEARNMCEGVIKQIKSMKLEALEEEEVFKLKIIFHDLHLLFSEFAIANPKAIIDYFAFKKVAIIKLLSTQSEEHREIGQDMLHNLIEAICNIRPVVRAYEVQEAGFDFVNGIYQLGATKCDSEGFVIPGIDVSYERVDKVTGKKLVLFLDKSFEDGDATWCLSEEFDEDPAQTEITDYYTAVGSSKGPPMEDWELVDDNAHPSPILQPLDDEIQVREEHNSMLEDLAKWLIEKKIPDLILGSNICTSVNVSNPSTTAKISLALDAYTKGNNMMSAKMANLFVSILPSFELSGVGSPSSSTISPTQNLSSNNAAKRVAIEEAKARLASAERWEETTSKSLKSAQNALMNAKTEHESAKKAADEAREYLASIDSHAQSINGHASSRRSSAAQVLNSRISSDTANRRSSSNTVGFDEDTSTITFDGDRPSMYVKDDDSSSYASEEILLKTSSKDVVLNKKSFPFM</sequence>
<protein>
    <submittedName>
        <fullName evidence="3">Uncharacterized protein</fullName>
    </submittedName>
</protein>
<feature type="region of interest" description="Disordered" evidence="2">
    <location>
        <begin position="1"/>
        <end position="49"/>
    </location>
</feature>
<feature type="compositionally biased region" description="Polar residues" evidence="2">
    <location>
        <begin position="88"/>
        <end position="112"/>
    </location>
</feature>
<keyword evidence="4" id="KW-1185">Reference proteome</keyword>
<evidence type="ECO:0000313" key="3">
    <source>
        <dbReference type="EMBL" id="KAL3775414.1"/>
    </source>
</evidence>
<feature type="region of interest" description="Disordered" evidence="2">
    <location>
        <begin position="762"/>
        <end position="822"/>
    </location>
</feature>
<comment type="caution">
    <text evidence="3">The sequence shown here is derived from an EMBL/GenBank/DDBJ whole genome shotgun (WGS) entry which is preliminary data.</text>
</comment>
<feature type="region of interest" description="Disordered" evidence="2">
    <location>
        <begin position="88"/>
        <end position="129"/>
    </location>
</feature>
<keyword evidence="1" id="KW-0175">Coiled coil</keyword>